<evidence type="ECO:0000256" key="3">
    <source>
        <dbReference type="ARBA" id="ARBA00022912"/>
    </source>
</evidence>
<reference evidence="6" key="1">
    <citation type="submission" date="2020-10" db="EMBL/GenBank/DDBJ databases">
        <authorList>
            <person name="Gilroy R."/>
        </authorList>
    </citation>
    <scope>NUCLEOTIDE SEQUENCE</scope>
    <source>
        <strain evidence="6">USAMLcec3-3695</strain>
    </source>
</reference>
<dbReference type="PRINTS" id="PR00719">
    <property type="entry name" value="LMWPTPASE"/>
</dbReference>
<evidence type="ECO:0000313" key="7">
    <source>
        <dbReference type="Proteomes" id="UP000824109"/>
    </source>
</evidence>
<feature type="active site" description="Nucleophile" evidence="4">
    <location>
        <position position="13"/>
    </location>
</feature>
<dbReference type="PANTHER" id="PTHR11717:SF31">
    <property type="entry name" value="LOW MOLECULAR WEIGHT PROTEIN-TYROSINE-PHOSPHATASE ETP-RELATED"/>
    <property type="match status" value="1"/>
</dbReference>
<keyword evidence="2" id="KW-0378">Hydrolase</keyword>
<dbReference type="Gene3D" id="3.40.50.2300">
    <property type="match status" value="1"/>
</dbReference>
<accession>A0A9D1MDG8</accession>
<evidence type="ECO:0000259" key="5">
    <source>
        <dbReference type="SMART" id="SM00226"/>
    </source>
</evidence>
<proteinExistence type="inferred from homology"/>
<gene>
    <name evidence="6" type="ORF">IAA61_10520</name>
</gene>
<dbReference type="EMBL" id="DVNB01000107">
    <property type="protein sequence ID" value="HIU58224.1"/>
    <property type="molecule type" value="Genomic_DNA"/>
</dbReference>
<sequence length="148" mass="15840">MKILFVCTGNTCRSAMAAAMLNDIAVKNDLNVLIDSAGVFAEVGGKAADEAIAAMERRGIDLSGHRTKPLTDELIDMADVILVMTEAHKQLVESVAKGKVHTLLEYAGGEGDISDPYGGDAEEYERTASEIYDALVDIAEKLPVEPEE</sequence>
<evidence type="ECO:0000256" key="4">
    <source>
        <dbReference type="PIRSR" id="PIRSR617867-1"/>
    </source>
</evidence>
<dbReference type="SUPFAM" id="SSF52788">
    <property type="entry name" value="Phosphotyrosine protein phosphatases I"/>
    <property type="match status" value="1"/>
</dbReference>
<dbReference type="InterPro" id="IPR036196">
    <property type="entry name" value="Ptyr_pPase_sf"/>
</dbReference>
<reference evidence="6" key="2">
    <citation type="journal article" date="2021" name="PeerJ">
        <title>Extensive microbial diversity within the chicken gut microbiome revealed by metagenomics and culture.</title>
        <authorList>
            <person name="Gilroy R."/>
            <person name="Ravi A."/>
            <person name="Getino M."/>
            <person name="Pursley I."/>
            <person name="Horton D.L."/>
            <person name="Alikhan N.F."/>
            <person name="Baker D."/>
            <person name="Gharbi K."/>
            <person name="Hall N."/>
            <person name="Watson M."/>
            <person name="Adriaenssens E.M."/>
            <person name="Foster-Nyarko E."/>
            <person name="Jarju S."/>
            <person name="Secka A."/>
            <person name="Antonio M."/>
            <person name="Oren A."/>
            <person name="Chaudhuri R.R."/>
            <person name="La Ragione R."/>
            <person name="Hildebrand F."/>
            <person name="Pallen M.J."/>
        </authorList>
    </citation>
    <scope>NUCLEOTIDE SEQUENCE</scope>
    <source>
        <strain evidence="6">USAMLcec3-3695</strain>
    </source>
</reference>
<dbReference type="AlphaFoldDB" id="A0A9D1MDG8"/>
<feature type="active site" description="Proton donor" evidence="4">
    <location>
        <position position="115"/>
    </location>
</feature>
<evidence type="ECO:0000256" key="2">
    <source>
        <dbReference type="ARBA" id="ARBA00022801"/>
    </source>
</evidence>
<dbReference type="GO" id="GO:0004725">
    <property type="term" value="F:protein tyrosine phosphatase activity"/>
    <property type="evidence" value="ECO:0007669"/>
    <property type="project" value="InterPro"/>
</dbReference>
<dbReference type="PANTHER" id="PTHR11717">
    <property type="entry name" value="LOW MOLECULAR WEIGHT PROTEIN TYROSINE PHOSPHATASE"/>
    <property type="match status" value="1"/>
</dbReference>
<dbReference type="InterPro" id="IPR023485">
    <property type="entry name" value="Ptyr_pPase"/>
</dbReference>
<evidence type="ECO:0000313" key="6">
    <source>
        <dbReference type="EMBL" id="HIU58224.1"/>
    </source>
</evidence>
<comment type="similarity">
    <text evidence="1">Belongs to the low molecular weight phosphotyrosine protein phosphatase family.</text>
</comment>
<protein>
    <submittedName>
        <fullName evidence="6">Low molecular weight protein arginine phosphatase</fullName>
    </submittedName>
</protein>
<feature type="domain" description="Phosphotyrosine protein phosphatase I" evidence="5">
    <location>
        <begin position="1"/>
        <end position="141"/>
    </location>
</feature>
<dbReference type="InterPro" id="IPR017867">
    <property type="entry name" value="Tyr_phospatase_low_mol_wt"/>
</dbReference>
<organism evidence="6 7">
    <name type="scientific">Candidatus Ornithomonoglobus merdipullorum</name>
    <dbReference type="NCBI Taxonomy" id="2840895"/>
    <lineage>
        <taxon>Bacteria</taxon>
        <taxon>Bacillati</taxon>
        <taxon>Bacillota</taxon>
        <taxon>Clostridia</taxon>
        <taxon>Candidatus Ornithomonoglobus</taxon>
    </lineage>
</organism>
<keyword evidence="3" id="KW-0904">Protein phosphatase</keyword>
<evidence type="ECO:0000256" key="1">
    <source>
        <dbReference type="ARBA" id="ARBA00011063"/>
    </source>
</evidence>
<dbReference type="CDD" id="cd16344">
    <property type="entry name" value="LMWPAP"/>
    <property type="match status" value="1"/>
</dbReference>
<dbReference type="SMART" id="SM00226">
    <property type="entry name" value="LMWPc"/>
    <property type="match status" value="1"/>
</dbReference>
<comment type="caution">
    <text evidence="6">The sequence shown here is derived from an EMBL/GenBank/DDBJ whole genome shotgun (WGS) entry which is preliminary data.</text>
</comment>
<dbReference type="Pfam" id="PF01451">
    <property type="entry name" value="LMWPc"/>
    <property type="match status" value="1"/>
</dbReference>
<name>A0A9D1MDG8_9FIRM</name>
<dbReference type="InterPro" id="IPR050438">
    <property type="entry name" value="LMW_PTPase"/>
</dbReference>
<dbReference type="Proteomes" id="UP000824109">
    <property type="component" value="Unassembled WGS sequence"/>
</dbReference>
<feature type="active site" description="Nucleophile" evidence="4">
    <location>
        <position position="7"/>
    </location>
</feature>